<dbReference type="AlphaFoldDB" id="A0A0G4FWZ6"/>
<evidence type="ECO:0000256" key="1">
    <source>
        <dbReference type="SAM" id="MobiDB-lite"/>
    </source>
</evidence>
<dbReference type="OrthoDB" id="416755at2759"/>
<evidence type="ECO:0008006" key="4">
    <source>
        <dbReference type="Google" id="ProtNLM"/>
    </source>
</evidence>
<dbReference type="PhylomeDB" id="A0A0G4FWZ6"/>
<feature type="region of interest" description="Disordered" evidence="1">
    <location>
        <begin position="302"/>
        <end position="342"/>
    </location>
</feature>
<reference evidence="2 3" key="1">
    <citation type="submission" date="2014-11" db="EMBL/GenBank/DDBJ databases">
        <authorList>
            <person name="Zhu J."/>
            <person name="Qi W."/>
            <person name="Song R."/>
        </authorList>
    </citation>
    <scope>NUCLEOTIDE SEQUENCE [LARGE SCALE GENOMIC DNA]</scope>
</reference>
<evidence type="ECO:0000313" key="2">
    <source>
        <dbReference type="EMBL" id="CEM19317.1"/>
    </source>
</evidence>
<dbReference type="EMBL" id="CDMY01000510">
    <property type="protein sequence ID" value="CEM19317.1"/>
    <property type="molecule type" value="Genomic_DNA"/>
</dbReference>
<feature type="compositionally biased region" description="Basic residues" evidence="1">
    <location>
        <begin position="320"/>
        <end position="342"/>
    </location>
</feature>
<dbReference type="VEuPathDB" id="CryptoDB:Vbra_16382"/>
<name>A0A0G4FWZ6_VITBC</name>
<evidence type="ECO:0000313" key="3">
    <source>
        <dbReference type="Proteomes" id="UP000041254"/>
    </source>
</evidence>
<gene>
    <name evidence="2" type="ORF">Vbra_16382</name>
</gene>
<keyword evidence="3" id="KW-1185">Reference proteome</keyword>
<sequence length="342" mass="37616">MRDCERAPHFSSKYSVEKVWPLSDDEGGPSWPHGSQINVTCSYHHAPEYHREAHAASYELLECLDGSFAHSMLRCGRVCASDVPESRGYVIDSPDRHTHWPMAGEVAPGVSRRIRCDNTKRYFPVEGSDHQKAEEDTIQCVDGTWTAASIFCRRSCPFLYLAADENAPSRPNTHYVPYQYDVASPHNTTADLFSTAAFGEGIDVATLPRHGSEVTLKCRSSDLPGESWTPAYSDKDAAGVTVTIRCTDGAWSPITLSGAKDCTTDDLKERLGRLMAMHASEDTAGEGGEALDTEKSHRLSMGSVSSLPAGTMPPTPSTATKRHHCHRMREKRSRAPTARLHP</sequence>
<organism evidence="2 3">
    <name type="scientific">Vitrella brassicaformis (strain CCMP3155)</name>
    <dbReference type="NCBI Taxonomy" id="1169540"/>
    <lineage>
        <taxon>Eukaryota</taxon>
        <taxon>Sar</taxon>
        <taxon>Alveolata</taxon>
        <taxon>Colpodellida</taxon>
        <taxon>Vitrellaceae</taxon>
        <taxon>Vitrella</taxon>
    </lineage>
</organism>
<dbReference type="Proteomes" id="UP000041254">
    <property type="component" value="Unassembled WGS sequence"/>
</dbReference>
<protein>
    <recommendedName>
        <fullName evidence="4">Sushi domain-containing protein</fullName>
    </recommendedName>
</protein>
<proteinExistence type="predicted"/>
<dbReference type="InParanoid" id="A0A0G4FWZ6"/>
<accession>A0A0G4FWZ6</accession>